<dbReference type="AlphaFoldDB" id="A0AAE5UAP6"/>
<dbReference type="EMBL" id="NTYW01000028">
    <property type="protein sequence ID" value="PES34540.1"/>
    <property type="molecule type" value="Genomic_DNA"/>
</dbReference>
<proteinExistence type="predicted"/>
<accession>A0AAE5UAP6</accession>
<name>A0AAE5UAP6_PRIMG</name>
<evidence type="ECO:0000313" key="1">
    <source>
        <dbReference type="EMBL" id="PES34540.1"/>
    </source>
</evidence>
<reference evidence="1 2" key="1">
    <citation type="submission" date="2017-09" db="EMBL/GenBank/DDBJ databases">
        <title>Large-scale bioinformatics analysis of Bacillus genomes uncovers conserved roles of natural products in bacterial physiology.</title>
        <authorList>
            <consortium name="Agbiome Team Llc"/>
            <person name="Bleich R.M."/>
            <person name="Kirk G.J."/>
            <person name="Santa Maria K.C."/>
            <person name="Allen S.E."/>
            <person name="Farag S."/>
            <person name="Shank E.A."/>
            <person name="Bowers A."/>
        </authorList>
    </citation>
    <scope>NUCLEOTIDE SEQUENCE [LARGE SCALE GENOMIC DNA]</scope>
    <source>
        <strain evidence="1 2">AFS003013</strain>
    </source>
</reference>
<sequence>MALEHHFRGNCYRHCNVIFVTFNQTTGRVIRISPSIGTIPPACENDTSIQDLTVCLLKDGYTIQAFYQETFVFSKCKSYYDTK</sequence>
<dbReference type="Proteomes" id="UP000220341">
    <property type="component" value="Unassembled WGS sequence"/>
</dbReference>
<evidence type="ECO:0000313" key="2">
    <source>
        <dbReference type="Proteomes" id="UP000220341"/>
    </source>
</evidence>
<protein>
    <submittedName>
        <fullName evidence="1">Uncharacterized protein</fullName>
    </submittedName>
</protein>
<comment type="caution">
    <text evidence="1">The sequence shown here is derived from an EMBL/GenBank/DDBJ whole genome shotgun (WGS) entry which is preliminary data.</text>
</comment>
<organism evidence="1 2">
    <name type="scientific">Priestia megaterium</name>
    <name type="common">Bacillus megaterium</name>
    <dbReference type="NCBI Taxonomy" id="1404"/>
    <lineage>
        <taxon>Bacteria</taxon>
        <taxon>Bacillati</taxon>
        <taxon>Bacillota</taxon>
        <taxon>Bacilli</taxon>
        <taxon>Bacillales</taxon>
        <taxon>Bacillaceae</taxon>
        <taxon>Priestia</taxon>
    </lineage>
</organism>
<gene>
    <name evidence="1" type="ORF">CN497_20205</name>
</gene>